<reference evidence="5 6" key="1">
    <citation type="submission" date="2009-01" db="EMBL/GenBank/DDBJ databases">
        <authorList>
            <person name="Fulton L."/>
            <person name="Clifton S."/>
            <person name="Chinwalla A.T."/>
            <person name="Mitreva M."/>
            <person name="Sodergren E."/>
            <person name="Weinstock G."/>
            <person name="Clifton S."/>
            <person name="Dooling D.J."/>
            <person name="Fulton B."/>
            <person name="Minx P."/>
            <person name="Pepin K.H."/>
            <person name="Johnson M."/>
            <person name="Bhonagiri V."/>
            <person name="Nash W.E."/>
            <person name="Mardis E.R."/>
            <person name="Wilson R.K."/>
        </authorList>
    </citation>
    <scope>NUCLEOTIDE SEQUENCE [LARGE SCALE GENOMIC DNA]</scope>
    <source>
        <strain evidence="5 6">ATCC 33806</strain>
    </source>
</reference>
<evidence type="ECO:0000313" key="6">
    <source>
        <dbReference type="Proteomes" id="UP000006247"/>
    </source>
</evidence>
<dbReference type="SUPFAM" id="SSF47413">
    <property type="entry name" value="lambda repressor-like DNA-binding domains"/>
    <property type="match status" value="1"/>
</dbReference>
<dbReference type="GO" id="GO:0003677">
    <property type="term" value="F:DNA binding"/>
    <property type="evidence" value="ECO:0007669"/>
    <property type="project" value="UniProtKB-KW"/>
</dbReference>
<keyword evidence="1" id="KW-0805">Transcription regulation</keyword>
<dbReference type="PANTHER" id="PTHR46797">
    <property type="entry name" value="HTH-TYPE TRANSCRIPTIONAL REGULATOR"/>
    <property type="match status" value="1"/>
</dbReference>
<dbReference type="Proteomes" id="UP000006247">
    <property type="component" value="Unassembled WGS sequence"/>
</dbReference>
<evidence type="ECO:0000313" key="5">
    <source>
        <dbReference type="EMBL" id="EEG27133.1"/>
    </source>
</evidence>
<evidence type="ECO:0000256" key="3">
    <source>
        <dbReference type="ARBA" id="ARBA00023163"/>
    </source>
</evidence>
<dbReference type="Pfam" id="PF13560">
    <property type="entry name" value="HTH_31"/>
    <property type="match status" value="1"/>
</dbReference>
<dbReference type="GO" id="GO:0005829">
    <property type="term" value="C:cytosol"/>
    <property type="evidence" value="ECO:0007669"/>
    <property type="project" value="TreeGrafter"/>
</dbReference>
<evidence type="ECO:0000256" key="2">
    <source>
        <dbReference type="ARBA" id="ARBA00023125"/>
    </source>
</evidence>
<name>C0E2J8_9CORY</name>
<evidence type="ECO:0000256" key="1">
    <source>
        <dbReference type="ARBA" id="ARBA00023015"/>
    </source>
</evidence>
<sequence length="107" mass="11700">MMMKYTAVLDKPVTKRTPKTPEPLLRQALGAALRSFRADKGITLRELAEISRVSPGYLSELERGRKEVSSELLASVCHALGTSVSDVLIEAAGSMAMQNVEKELVRV</sequence>
<evidence type="ECO:0000259" key="4">
    <source>
        <dbReference type="PROSITE" id="PS50943"/>
    </source>
</evidence>
<dbReference type="FunFam" id="1.10.260.40:FF:000032">
    <property type="entry name" value="Transcriptional regulator ClgR"/>
    <property type="match status" value="1"/>
</dbReference>
<dbReference type="InterPro" id="IPR050807">
    <property type="entry name" value="TransReg_Diox_bact_type"/>
</dbReference>
<proteinExistence type="predicted"/>
<feature type="domain" description="HTH cro/C1-type" evidence="4">
    <location>
        <begin position="33"/>
        <end position="87"/>
    </location>
</feature>
<dbReference type="InterPro" id="IPR001387">
    <property type="entry name" value="Cro/C1-type_HTH"/>
</dbReference>
<keyword evidence="2 5" id="KW-0238">DNA-binding</keyword>
<organism evidence="5 6">
    <name type="scientific">Corynebacterium matruchotii ATCC 33806</name>
    <dbReference type="NCBI Taxonomy" id="566549"/>
    <lineage>
        <taxon>Bacteria</taxon>
        <taxon>Bacillati</taxon>
        <taxon>Actinomycetota</taxon>
        <taxon>Actinomycetes</taxon>
        <taxon>Mycobacteriales</taxon>
        <taxon>Corynebacteriaceae</taxon>
        <taxon>Corynebacterium</taxon>
    </lineage>
</organism>
<dbReference type="HOGENOM" id="CLU_066192_8_1_11"/>
<gene>
    <name evidence="5" type="ORF">CORMATOL_01203</name>
</gene>
<dbReference type="AlphaFoldDB" id="C0E2J8"/>
<dbReference type="SMART" id="SM00530">
    <property type="entry name" value="HTH_XRE"/>
    <property type="match status" value="1"/>
</dbReference>
<dbReference type="EMBL" id="ACEB01000020">
    <property type="protein sequence ID" value="EEG27133.1"/>
    <property type="molecule type" value="Genomic_DNA"/>
</dbReference>
<dbReference type="GO" id="GO:0003700">
    <property type="term" value="F:DNA-binding transcription factor activity"/>
    <property type="evidence" value="ECO:0007669"/>
    <property type="project" value="TreeGrafter"/>
</dbReference>
<dbReference type="Gene3D" id="1.10.260.40">
    <property type="entry name" value="lambda repressor-like DNA-binding domains"/>
    <property type="match status" value="1"/>
</dbReference>
<dbReference type="PANTHER" id="PTHR46797:SF1">
    <property type="entry name" value="METHYLPHOSPHONATE SYNTHASE"/>
    <property type="match status" value="1"/>
</dbReference>
<dbReference type="InterPro" id="IPR010982">
    <property type="entry name" value="Lambda_DNA-bd_dom_sf"/>
</dbReference>
<keyword evidence="3" id="KW-0804">Transcription</keyword>
<dbReference type="CDD" id="cd00093">
    <property type="entry name" value="HTH_XRE"/>
    <property type="match status" value="1"/>
</dbReference>
<dbReference type="PROSITE" id="PS50943">
    <property type="entry name" value="HTH_CROC1"/>
    <property type="match status" value="1"/>
</dbReference>
<accession>C0E2J8</accession>
<protein>
    <submittedName>
        <fullName evidence="5">DNA-binding helix-turn-helix protein</fullName>
    </submittedName>
</protein>
<comment type="caution">
    <text evidence="5">The sequence shown here is derived from an EMBL/GenBank/DDBJ whole genome shotgun (WGS) entry which is preliminary data.</text>
</comment>